<keyword evidence="5" id="KW-1185">Reference proteome</keyword>
<dbReference type="Pfam" id="PF00106">
    <property type="entry name" value="adh_short"/>
    <property type="match status" value="1"/>
</dbReference>
<dbReference type="Proteomes" id="UP001596106">
    <property type="component" value="Unassembled WGS sequence"/>
</dbReference>
<keyword evidence="2 4" id="KW-0560">Oxidoreductase</keyword>
<dbReference type="CDD" id="cd05233">
    <property type="entry name" value="SDR_c"/>
    <property type="match status" value="1"/>
</dbReference>
<evidence type="ECO:0000313" key="5">
    <source>
        <dbReference type="Proteomes" id="UP001596106"/>
    </source>
</evidence>
<dbReference type="Gene3D" id="3.40.50.720">
    <property type="entry name" value="NAD(P)-binding Rossmann-like Domain"/>
    <property type="match status" value="1"/>
</dbReference>
<dbReference type="InterPro" id="IPR036291">
    <property type="entry name" value="NAD(P)-bd_dom_sf"/>
</dbReference>
<evidence type="ECO:0000256" key="1">
    <source>
        <dbReference type="ARBA" id="ARBA00006484"/>
    </source>
</evidence>
<dbReference type="GO" id="GO:0016491">
    <property type="term" value="F:oxidoreductase activity"/>
    <property type="evidence" value="ECO:0007669"/>
    <property type="project" value="UniProtKB-KW"/>
</dbReference>
<accession>A0ABW0IB83</accession>
<proteinExistence type="inferred from homology"/>
<name>A0ABW0IB83_9BACT</name>
<dbReference type="InterPro" id="IPR002347">
    <property type="entry name" value="SDR_fam"/>
</dbReference>
<comment type="similarity">
    <text evidence="1 3">Belongs to the short-chain dehydrogenases/reductases (SDR) family.</text>
</comment>
<evidence type="ECO:0000256" key="2">
    <source>
        <dbReference type="ARBA" id="ARBA00023002"/>
    </source>
</evidence>
<dbReference type="EMBL" id="JBHSMA010000002">
    <property type="protein sequence ID" value="MFC5409785.1"/>
    <property type="molecule type" value="Genomic_DNA"/>
</dbReference>
<dbReference type="PANTHER" id="PTHR43669">
    <property type="entry name" value="5-KETO-D-GLUCONATE 5-REDUCTASE"/>
    <property type="match status" value="1"/>
</dbReference>
<comment type="caution">
    <text evidence="4">The sequence shown here is derived from an EMBL/GenBank/DDBJ whole genome shotgun (WGS) entry which is preliminary data.</text>
</comment>
<dbReference type="RefSeq" id="WP_379844281.1">
    <property type="nucleotide sequence ID" value="NZ_JBHSMA010000002.1"/>
</dbReference>
<gene>
    <name evidence="4" type="ORF">ACFPMF_10730</name>
</gene>
<evidence type="ECO:0000256" key="3">
    <source>
        <dbReference type="RuleBase" id="RU000363"/>
    </source>
</evidence>
<dbReference type="PANTHER" id="PTHR43669:SF3">
    <property type="entry name" value="ALCOHOL DEHYDROGENASE, PUTATIVE (AFU_ORTHOLOGUE AFUA_3G03445)-RELATED"/>
    <property type="match status" value="1"/>
</dbReference>
<dbReference type="PRINTS" id="PR00081">
    <property type="entry name" value="GDHRDH"/>
</dbReference>
<dbReference type="EC" id="1.-.-.-" evidence="4"/>
<reference evidence="5" key="1">
    <citation type="journal article" date="2019" name="Int. J. Syst. Evol. Microbiol.">
        <title>The Global Catalogue of Microorganisms (GCM) 10K type strain sequencing project: providing services to taxonomists for standard genome sequencing and annotation.</title>
        <authorList>
            <consortium name="The Broad Institute Genomics Platform"/>
            <consortium name="The Broad Institute Genome Sequencing Center for Infectious Disease"/>
            <person name="Wu L."/>
            <person name="Ma J."/>
        </authorList>
    </citation>
    <scope>NUCLEOTIDE SEQUENCE [LARGE SCALE GENOMIC DNA]</scope>
    <source>
        <strain evidence="5">CCUG 55250</strain>
    </source>
</reference>
<sequence>MSLLQNKVALVTGASTGFGVGIARHLIQAGATVYITARQEAKLQAVAAEMGATALVADVTVPSDWDAVFQTIHQQHGRLDILVNNAGAGGNIAEVADQSDEAIEKTIALNLTGAIWGSKRAAQWMRAQRDGLIINISSICSVEAWAGWGIYGAAKAGLDHFTRHLYVEMRPFGVRVTSLIPSWGDTNFKEAANQGEFDPETAAKVIHPDDIGKVVADICSLPAHLVIPEMRLLPLVQEIQPY</sequence>
<dbReference type="PRINTS" id="PR00080">
    <property type="entry name" value="SDRFAMILY"/>
</dbReference>
<organism evidence="4 5">
    <name type="scientific">Larkinella bovis</name>
    <dbReference type="NCBI Taxonomy" id="683041"/>
    <lineage>
        <taxon>Bacteria</taxon>
        <taxon>Pseudomonadati</taxon>
        <taxon>Bacteroidota</taxon>
        <taxon>Cytophagia</taxon>
        <taxon>Cytophagales</taxon>
        <taxon>Spirosomataceae</taxon>
        <taxon>Larkinella</taxon>
    </lineage>
</organism>
<protein>
    <submittedName>
        <fullName evidence="4">SDR family oxidoreductase</fullName>
        <ecNumber evidence="4">1.-.-.-</ecNumber>
    </submittedName>
</protein>
<evidence type="ECO:0000313" key="4">
    <source>
        <dbReference type="EMBL" id="MFC5409785.1"/>
    </source>
</evidence>
<dbReference type="SUPFAM" id="SSF51735">
    <property type="entry name" value="NAD(P)-binding Rossmann-fold domains"/>
    <property type="match status" value="1"/>
</dbReference>